<accession>A0AA96WFL0</accession>
<dbReference type="EMBL" id="CP053586">
    <property type="protein sequence ID" value="WNZ23705.1"/>
    <property type="molecule type" value="Genomic_DNA"/>
</dbReference>
<keyword evidence="2" id="KW-0732">Signal</keyword>
<feature type="signal peptide" evidence="2">
    <location>
        <begin position="1"/>
        <end position="27"/>
    </location>
</feature>
<feature type="compositionally biased region" description="Low complexity" evidence="1">
    <location>
        <begin position="170"/>
        <end position="179"/>
    </location>
</feature>
<reference evidence="3" key="1">
    <citation type="submission" date="2020-05" db="EMBL/GenBank/DDBJ databases">
        <authorList>
            <person name="Zhu T."/>
            <person name="Keshari N."/>
            <person name="Lu X."/>
        </authorList>
    </citation>
    <scope>NUCLEOTIDE SEQUENCE</scope>
    <source>
        <strain evidence="3">NK1-12</strain>
    </source>
</reference>
<dbReference type="AlphaFoldDB" id="A0AA96WFL0"/>
<name>A0AA96WFL0_9CYAN</name>
<evidence type="ECO:0000256" key="1">
    <source>
        <dbReference type="SAM" id="MobiDB-lite"/>
    </source>
</evidence>
<organism evidence="3">
    <name type="scientific">Leptolyngbya sp. NK1-12</name>
    <dbReference type="NCBI Taxonomy" id="2547451"/>
    <lineage>
        <taxon>Bacteria</taxon>
        <taxon>Bacillati</taxon>
        <taxon>Cyanobacteriota</taxon>
        <taxon>Cyanophyceae</taxon>
        <taxon>Leptolyngbyales</taxon>
        <taxon>Leptolyngbyaceae</taxon>
        <taxon>Leptolyngbya group</taxon>
        <taxon>Leptolyngbya</taxon>
    </lineage>
</organism>
<protein>
    <submittedName>
        <fullName evidence="3">Uncharacterized protein</fullName>
    </submittedName>
</protein>
<sequence>MAFRNLQVVTGAAIIVAALAAALPGMARPVSPSTADLLSQSNRPVREGVPQLLENEVQGQVTRINGDQVEMRLSSGETRTYTISQAEQQRNRLEVGSEVVLTVRDDSVIAIRPASETTTSDSATSGAAGSSESSSSSSSTVIRRETTVQQTRPAPAPAPAAVDDDDDDTGAAQPVRGLW</sequence>
<feature type="chain" id="PRO_5041702311" evidence="2">
    <location>
        <begin position="28"/>
        <end position="179"/>
    </location>
</feature>
<evidence type="ECO:0000256" key="2">
    <source>
        <dbReference type="SAM" id="SignalP"/>
    </source>
</evidence>
<feature type="compositionally biased region" description="Low complexity" evidence="1">
    <location>
        <begin position="114"/>
        <end position="140"/>
    </location>
</feature>
<gene>
    <name evidence="3" type="ORF">HJG54_13135</name>
</gene>
<dbReference type="RefSeq" id="WP_316435429.1">
    <property type="nucleotide sequence ID" value="NZ_CP053586.1"/>
</dbReference>
<proteinExistence type="predicted"/>
<feature type="region of interest" description="Disordered" evidence="1">
    <location>
        <begin position="112"/>
        <end position="179"/>
    </location>
</feature>
<evidence type="ECO:0000313" key="3">
    <source>
        <dbReference type="EMBL" id="WNZ23705.1"/>
    </source>
</evidence>